<accession>K7MY82</accession>
<protein>
    <submittedName>
        <fullName evidence="9 10">Uncharacterized protein</fullName>
    </submittedName>
</protein>
<dbReference type="PANTHER" id="PTHR36766:SF61">
    <property type="entry name" value="NB-ARC DOMAIN DISEASE RESISTANCE PROTEIN"/>
    <property type="match status" value="1"/>
</dbReference>
<feature type="domain" description="NB-ARC" evidence="5">
    <location>
        <begin position="174"/>
        <end position="296"/>
    </location>
</feature>
<evidence type="ECO:0000256" key="4">
    <source>
        <dbReference type="ARBA" id="ARBA00022840"/>
    </source>
</evidence>
<evidence type="ECO:0000256" key="2">
    <source>
        <dbReference type="ARBA" id="ARBA00022741"/>
    </source>
</evidence>
<dbReference type="PaxDb" id="3847-GLYMA19G31651.1"/>
<evidence type="ECO:0000256" key="1">
    <source>
        <dbReference type="ARBA" id="ARBA00022737"/>
    </source>
</evidence>
<evidence type="ECO:0000313" key="9">
    <source>
        <dbReference type="EMBL" id="KRG95184.1"/>
    </source>
</evidence>
<evidence type="ECO:0000313" key="10">
    <source>
        <dbReference type="EnsemblPlants" id="KRG95184"/>
    </source>
</evidence>
<dbReference type="Gene3D" id="3.80.10.10">
    <property type="entry name" value="Ribonuclease Inhibitor"/>
    <property type="match status" value="1"/>
</dbReference>
<evidence type="ECO:0000259" key="6">
    <source>
        <dbReference type="Pfam" id="PF18052"/>
    </source>
</evidence>
<organism evidence="10">
    <name type="scientific">Glycine max</name>
    <name type="common">Soybean</name>
    <name type="synonym">Glycine hispida</name>
    <dbReference type="NCBI Taxonomy" id="3847"/>
    <lineage>
        <taxon>Eukaryota</taxon>
        <taxon>Viridiplantae</taxon>
        <taxon>Streptophyta</taxon>
        <taxon>Embryophyta</taxon>
        <taxon>Tracheophyta</taxon>
        <taxon>Spermatophyta</taxon>
        <taxon>Magnoliopsida</taxon>
        <taxon>eudicotyledons</taxon>
        <taxon>Gunneridae</taxon>
        <taxon>Pentapetalae</taxon>
        <taxon>rosids</taxon>
        <taxon>fabids</taxon>
        <taxon>Fabales</taxon>
        <taxon>Fabaceae</taxon>
        <taxon>Papilionoideae</taxon>
        <taxon>50 kb inversion clade</taxon>
        <taxon>NPAAA clade</taxon>
        <taxon>indigoferoid/millettioid clade</taxon>
        <taxon>Phaseoleae</taxon>
        <taxon>Glycine</taxon>
        <taxon>Glycine subgen. Soja</taxon>
    </lineage>
</organism>
<dbReference type="GO" id="GO:0005524">
    <property type="term" value="F:ATP binding"/>
    <property type="evidence" value="ECO:0007669"/>
    <property type="project" value="UniProtKB-KW"/>
</dbReference>
<keyword evidence="11" id="KW-1185">Reference proteome</keyword>
<dbReference type="InterPro" id="IPR038005">
    <property type="entry name" value="RX-like_CC"/>
</dbReference>
<dbReference type="InterPro" id="IPR002182">
    <property type="entry name" value="NB-ARC"/>
</dbReference>
<dbReference type="Pfam" id="PF23598">
    <property type="entry name" value="LRR_14"/>
    <property type="match status" value="1"/>
</dbReference>
<gene>
    <name evidence="9" type="ORF">GLYMA_19G135400</name>
</gene>
<dbReference type="SMR" id="K7MY82"/>
<dbReference type="InParanoid" id="K7MY82"/>
<proteinExistence type="predicted"/>
<feature type="domain" description="Disease resistance N-terminal" evidence="6">
    <location>
        <begin position="9"/>
        <end position="98"/>
    </location>
</feature>
<dbReference type="Proteomes" id="UP000008827">
    <property type="component" value="Chromosome 19"/>
</dbReference>
<feature type="domain" description="Disease resistance R13L4/SHOC-2-like LRR" evidence="8">
    <location>
        <begin position="490"/>
        <end position="686"/>
    </location>
</feature>
<reference evidence="9" key="3">
    <citation type="submission" date="2018-07" db="EMBL/GenBank/DDBJ databases">
        <title>WGS assembly of Glycine max.</title>
        <authorList>
            <person name="Schmutz J."/>
            <person name="Cannon S."/>
            <person name="Schlueter J."/>
            <person name="Ma J."/>
            <person name="Mitros T."/>
            <person name="Nelson W."/>
            <person name="Hyten D."/>
            <person name="Song Q."/>
            <person name="Thelen J."/>
            <person name="Cheng J."/>
            <person name="Xu D."/>
            <person name="Hellsten U."/>
            <person name="May G."/>
            <person name="Yu Y."/>
            <person name="Sakurai T."/>
            <person name="Umezawa T."/>
            <person name="Bhattacharyya M."/>
            <person name="Sandhu D."/>
            <person name="Valliyodan B."/>
            <person name="Lindquist E."/>
            <person name="Peto M."/>
            <person name="Grant D."/>
            <person name="Shu S."/>
            <person name="Goodstein D."/>
            <person name="Barry K."/>
            <person name="Futrell-Griggs M."/>
            <person name="Abernathy B."/>
            <person name="Du J."/>
            <person name="Tian Z."/>
            <person name="Zhu L."/>
            <person name="Gill N."/>
            <person name="Joshi T."/>
            <person name="Libault M."/>
            <person name="Sethuraman A."/>
            <person name="Zhang X."/>
            <person name="Shinozaki K."/>
            <person name="Nguyen H."/>
            <person name="Wing R."/>
            <person name="Cregan P."/>
            <person name="Specht J."/>
            <person name="Grimwood J."/>
            <person name="Rokhsar D."/>
            <person name="Stacey G."/>
            <person name="Shoemaker R."/>
            <person name="Jackson S."/>
        </authorList>
    </citation>
    <scope>NUCLEOTIDE SEQUENCE</scope>
    <source>
        <tissue evidence="9">Callus</tissue>
    </source>
</reference>
<dbReference type="InterPro" id="IPR036388">
    <property type="entry name" value="WH-like_DNA-bd_sf"/>
</dbReference>
<dbReference type="SUPFAM" id="SSF52058">
    <property type="entry name" value="L domain-like"/>
    <property type="match status" value="1"/>
</dbReference>
<dbReference type="InterPro" id="IPR041118">
    <property type="entry name" value="Rx_N"/>
</dbReference>
<name>K7MY82_SOYBN</name>
<dbReference type="eggNOG" id="KOG4658">
    <property type="taxonomic scope" value="Eukaryota"/>
</dbReference>
<dbReference type="PRINTS" id="PR00364">
    <property type="entry name" value="DISEASERSIST"/>
</dbReference>
<evidence type="ECO:0000259" key="7">
    <source>
        <dbReference type="Pfam" id="PF23559"/>
    </source>
</evidence>
<keyword evidence="2" id="KW-0547">Nucleotide-binding</keyword>
<dbReference type="Gene3D" id="1.20.5.4130">
    <property type="match status" value="1"/>
</dbReference>
<dbReference type="InterPro" id="IPR058922">
    <property type="entry name" value="WHD_DRP"/>
</dbReference>
<dbReference type="InterPro" id="IPR032675">
    <property type="entry name" value="LRR_dom_sf"/>
</dbReference>
<dbReference type="Gene3D" id="3.40.50.300">
    <property type="entry name" value="P-loop containing nucleotide triphosphate hydrolases"/>
    <property type="match status" value="1"/>
</dbReference>
<dbReference type="EnsemblPlants" id="KRG95184">
    <property type="protein sequence ID" value="KRG95184"/>
    <property type="gene ID" value="GLYMA_19G135400"/>
</dbReference>
<keyword evidence="4" id="KW-0067">ATP-binding</keyword>
<sequence>MAESFIFSIVESLIEKLASRAFQEASEALDVYDHLREFENTLSLVKAVLLDAEKKQEHDHVLREWLRQLKSVFYDAQYVLDEFECQTLRKQVLKAHGTIKDEVSHFFSSSNPLVFRSKMAQKIKDVSKRLDKVAADRHKFGLRTIDVDTRVVHRRDTSRMTHSRVSDSDVIGREHDKEKIIELLMQQNPNDDDKSLSVIPIVGIGGLGKTTLAQFVFNDKRIDECFSLKMWVYVSDDFDINQLIIKIINSVNVADAPLPQQNLNMVDLEQLQNQLRNKLAGQKFLLVLDDVWNDDQGEEEKYPHLINIGKEIVKKCRGVPLAVRTLGSSLFSKFEANDYDFLPSYLRQCFALFSLYPKDYQFLSEEVAIHWGALGLLASPRKNETPENVVKQYLDELLSRSFLQDFVNFGTIYRFKMHDLVHDLALFVAKDECLVINSHIQNIPVNIRHLSFAEYNFIGNSFTSKSVAVRTIMFRNGAQGANVEALLNTCVSKFKLLRVLDLRDSTCKTLPRSIGKLKHLRYFSIENNRNIKRLTNSICKLQNLQLLNVSGCKELEALPKGLRKLISLRHLEITTKQPVLPYSEITNLIKLAHLYIASSHNMEPIFGGVKLPTLKTLNVADCHSLKSLPLDVTNFPELETLIVLLCVNLDLDLWKDHHEEQNPKLKLKVVGFGYLPQLVALPQWLQETADSLQTLFIRNCDNCDNLEMLPEWLSTLTNLKVLILSDCPKLISLLDNIHHLTALERLRIVGCPELCKKCQPHVGEFW</sequence>
<dbReference type="GO" id="GO:0098542">
    <property type="term" value="P:defense response to other organism"/>
    <property type="evidence" value="ECO:0000318"/>
    <property type="project" value="GO_Central"/>
</dbReference>
<evidence type="ECO:0000259" key="5">
    <source>
        <dbReference type="Pfam" id="PF00931"/>
    </source>
</evidence>
<dbReference type="EMBL" id="CM000852">
    <property type="protein sequence ID" value="KRG95184.1"/>
    <property type="molecule type" value="Genomic_DNA"/>
</dbReference>
<dbReference type="InterPro" id="IPR027417">
    <property type="entry name" value="P-loop_NTPase"/>
</dbReference>
<feature type="domain" description="Disease resistance protein winged helix" evidence="7">
    <location>
        <begin position="355"/>
        <end position="425"/>
    </location>
</feature>
<dbReference type="CDD" id="cd14798">
    <property type="entry name" value="RX-CC_like"/>
    <property type="match status" value="1"/>
</dbReference>
<dbReference type="OMA" id="CCSHIST"/>
<keyword evidence="3" id="KW-0611">Plant defense</keyword>
<dbReference type="Gramene" id="KRG95184">
    <property type="protein sequence ID" value="KRG95184"/>
    <property type="gene ID" value="GLYMA_19G135400"/>
</dbReference>
<dbReference type="Gene3D" id="1.10.10.10">
    <property type="entry name" value="Winged helix-like DNA-binding domain superfamily/Winged helix DNA-binding domain"/>
    <property type="match status" value="1"/>
</dbReference>
<dbReference type="InterPro" id="IPR055414">
    <property type="entry name" value="LRR_R13L4/SHOC2-like"/>
</dbReference>
<dbReference type="Pfam" id="PF00931">
    <property type="entry name" value="NB-ARC"/>
    <property type="match status" value="1"/>
</dbReference>
<reference evidence="10" key="2">
    <citation type="submission" date="2018-02" db="UniProtKB">
        <authorList>
            <consortium name="EnsemblPlants"/>
        </authorList>
    </citation>
    <scope>IDENTIFICATION</scope>
    <source>
        <strain evidence="10">Williams 82</strain>
    </source>
</reference>
<dbReference type="AlphaFoldDB" id="K7MY82"/>
<evidence type="ECO:0000313" key="11">
    <source>
        <dbReference type="Proteomes" id="UP000008827"/>
    </source>
</evidence>
<dbReference type="Pfam" id="PF23559">
    <property type="entry name" value="WHD_DRP"/>
    <property type="match status" value="1"/>
</dbReference>
<reference evidence="9 10" key="1">
    <citation type="journal article" date="2010" name="Nature">
        <title>Genome sequence of the palaeopolyploid soybean.</title>
        <authorList>
            <person name="Schmutz J."/>
            <person name="Cannon S.B."/>
            <person name="Schlueter J."/>
            <person name="Ma J."/>
            <person name="Mitros T."/>
            <person name="Nelson W."/>
            <person name="Hyten D.L."/>
            <person name="Song Q."/>
            <person name="Thelen J.J."/>
            <person name="Cheng J."/>
            <person name="Xu D."/>
            <person name="Hellsten U."/>
            <person name="May G.D."/>
            <person name="Yu Y."/>
            <person name="Sakurai T."/>
            <person name="Umezawa T."/>
            <person name="Bhattacharyya M.K."/>
            <person name="Sandhu D."/>
            <person name="Valliyodan B."/>
            <person name="Lindquist E."/>
            <person name="Peto M."/>
            <person name="Grant D."/>
            <person name="Shu S."/>
            <person name="Goodstein D."/>
            <person name="Barry K."/>
            <person name="Futrell-Griggs M."/>
            <person name="Abernathy B."/>
            <person name="Du J."/>
            <person name="Tian Z."/>
            <person name="Zhu L."/>
            <person name="Gill N."/>
            <person name="Joshi T."/>
            <person name="Libault M."/>
            <person name="Sethuraman A."/>
            <person name="Zhang X.-C."/>
            <person name="Shinozaki K."/>
            <person name="Nguyen H.T."/>
            <person name="Wing R.A."/>
            <person name="Cregan P."/>
            <person name="Specht J."/>
            <person name="Grimwood J."/>
            <person name="Rokhsar D."/>
            <person name="Stacey G."/>
            <person name="Shoemaker R.C."/>
            <person name="Jackson S.A."/>
        </authorList>
    </citation>
    <scope>NUCLEOTIDE SEQUENCE [LARGE SCALE GENOMIC DNA]</scope>
    <source>
        <strain evidence="10">cv. Williams 82</strain>
        <tissue evidence="9">Callus</tissue>
    </source>
</reference>
<evidence type="ECO:0000256" key="3">
    <source>
        <dbReference type="ARBA" id="ARBA00022821"/>
    </source>
</evidence>
<dbReference type="SUPFAM" id="SSF52540">
    <property type="entry name" value="P-loop containing nucleoside triphosphate hydrolases"/>
    <property type="match status" value="1"/>
</dbReference>
<evidence type="ECO:0000259" key="8">
    <source>
        <dbReference type="Pfam" id="PF23598"/>
    </source>
</evidence>
<dbReference type="HOGENOM" id="CLU_000837_8_1_1"/>
<keyword evidence="1" id="KW-0677">Repeat</keyword>
<dbReference type="PANTHER" id="PTHR36766">
    <property type="entry name" value="PLANT BROAD-SPECTRUM MILDEW RESISTANCE PROTEIN RPW8"/>
    <property type="match status" value="1"/>
</dbReference>
<dbReference type="Pfam" id="PF18052">
    <property type="entry name" value="Rx_N"/>
    <property type="match status" value="1"/>
</dbReference>
<dbReference type="GO" id="GO:0043531">
    <property type="term" value="F:ADP binding"/>
    <property type="evidence" value="ECO:0007669"/>
    <property type="project" value="InterPro"/>
</dbReference>